<dbReference type="InterPro" id="IPR017689">
    <property type="entry name" value="BamD"/>
</dbReference>
<evidence type="ECO:0000256" key="3">
    <source>
        <dbReference type="ARBA" id="ARBA00023139"/>
    </source>
</evidence>
<keyword evidence="2 6" id="KW-0472">Membrane</keyword>
<reference evidence="9 10" key="1">
    <citation type="submission" date="2018-06" db="EMBL/GenBank/DDBJ databases">
        <authorList>
            <consortium name="Pathogen Informatics"/>
            <person name="Doyle S."/>
        </authorList>
    </citation>
    <scope>NUCLEOTIDE SEQUENCE [LARGE SCALE GENOMIC DNA]</scope>
    <source>
        <strain evidence="9 10">NCTC11413</strain>
    </source>
</reference>
<dbReference type="HAMAP" id="MF_00922">
    <property type="entry name" value="OM_assembly_BamD"/>
    <property type="match status" value="1"/>
</dbReference>
<name>A0A377H6Y2_9PAST</name>
<proteinExistence type="inferred from homology"/>
<dbReference type="EMBL" id="UGGZ01000001">
    <property type="protein sequence ID" value="STO38271.1"/>
    <property type="molecule type" value="Genomic_DNA"/>
</dbReference>
<comment type="subunit">
    <text evidence="6">Part of the Bam complex.</text>
</comment>
<evidence type="ECO:0000259" key="8">
    <source>
        <dbReference type="Pfam" id="PF13525"/>
    </source>
</evidence>
<dbReference type="GO" id="GO:0043165">
    <property type="term" value="P:Gram-negative-bacterium-type cell outer membrane assembly"/>
    <property type="evidence" value="ECO:0007669"/>
    <property type="project" value="UniProtKB-UniRule"/>
</dbReference>
<evidence type="ECO:0000256" key="2">
    <source>
        <dbReference type="ARBA" id="ARBA00023136"/>
    </source>
</evidence>
<dbReference type="InterPro" id="IPR039565">
    <property type="entry name" value="BamD-like"/>
</dbReference>
<keyword evidence="5 6" id="KW-0449">Lipoprotein</keyword>
<dbReference type="Pfam" id="PF13525">
    <property type="entry name" value="YfiO"/>
    <property type="match status" value="1"/>
</dbReference>
<dbReference type="SUPFAM" id="SSF48452">
    <property type="entry name" value="TPR-like"/>
    <property type="match status" value="1"/>
</dbReference>
<dbReference type="AlphaFoldDB" id="A0A377H6Y2"/>
<keyword evidence="1 6" id="KW-0732">Signal</keyword>
<feature type="signal peptide" evidence="7">
    <location>
        <begin position="1"/>
        <end position="23"/>
    </location>
</feature>
<organism evidence="9 10">
    <name type="scientific">Gallibacterium anatis</name>
    <dbReference type="NCBI Taxonomy" id="750"/>
    <lineage>
        <taxon>Bacteria</taxon>
        <taxon>Pseudomonadati</taxon>
        <taxon>Pseudomonadota</taxon>
        <taxon>Gammaproteobacteria</taxon>
        <taxon>Pasteurellales</taxon>
        <taxon>Pasteurellaceae</taxon>
        <taxon>Gallibacterium</taxon>
    </lineage>
</organism>
<dbReference type="PANTHER" id="PTHR37423">
    <property type="entry name" value="SOLUBLE LYTIC MUREIN TRANSGLYCOSYLASE-RELATED"/>
    <property type="match status" value="1"/>
</dbReference>
<evidence type="ECO:0000256" key="1">
    <source>
        <dbReference type="ARBA" id="ARBA00022729"/>
    </source>
</evidence>
<comment type="function">
    <text evidence="6">Part of the outer membrane protein assembly complex, which is involved in assembly and insertion of beta-barrel proteins into the outer membrane.</text>
</comment>
<dbReference type="NCBIfam" id="TIGR03302">
    <property type="entry name" value="OM_YfiO"/>
    <property type="match status" value="1"/>
</dbReference>
<evidence type="ECO:0000313" key="9">
    <source>
        <dbReference type="EMBL" id="STO38271.1"/>
    </source>
</evidence>
<keyword evidence="3 6" id="KW-0564">Palmitate</keyword>
<dbReference type="GO" id="GO:1990063">
    <property type="term" value="C:Bam protein complex"/>
    <property type="evidence" value="ECO:0007669"/>
    <property type="project" value="TreeGrafter"/>
</dbReference>
<sequence length="267" mass="31152">MHMNKIKVIAVTALSALVLSACSNSSKEQVEQAPVSELYQKAQEYLQDENYRQAIRYLEATDNRFPYGEYAQQADLNLIYAYYRNEDYVNTLSTAERYLQKYPQGPHLDYVLYIAGLTNMALGDNLFQDFFGVERSSRETKPREDAYHNFETLVRYFPNSEYTPDAKQRMSYIRESLAKHQYEIAEFYQKRDAYVAVVNRIQDNLLRLYPDTSYAYKALPMLQQAYAALHLDKQAQEIAQVLANSKQKEFPELEKPESRPDVKPPVK</sequence>
<dbReference type="CDD" id="cd15830">
    <property type="entry name" value="BamD"/>
    <property type="match status" value="1"/>
</dbReference>
<gene>
    <name evidence="6" type="primary">bamD</name>
    <name evidence="9" type="ORF">NCTC11413_01398</name>
</gene>
<feature type="domain" description="Outer membrane lipoprotein BamD-like" evidence="8">
    <location>
        <begin position="32"/>
        <end position="238"/>
    </location>
</feature>
<keyword evidence="4 6" id="KW-0998">Cell outer membrane</keyword>
<feature type="chain" id="PRO_5017095149" description="Outer membrane protein assembly factor BamD" evidence="7">
    <location>
        <begin position="24"/>
        <end position="267"/>
    </location>
</feature>
<evidence type="ECO:0000256" key="4">
    <source>
        <dbReference type="ARBA" id="ARBA00023237"/>
    </source>
</evidence>
<dbReference type="GO" id="GO:0051205">
    <property type="term" value="P:protein insertion into membrane"/>
    <property type="evidence" value="ECO:0007669"/>
    <property type="project" value="UniProtKB-UniRule"/>
</dbReference>
<dbReference type="PANTHER" id="PTHR37423:SF1">
    <property type="entry name" value="OUTER MEMBRANE PROTEIN ASSEMBLY FACTOR BAMD"/>
    <property type="match status" value="1"/>
</dbReference>
<dbReference type="InterPro" id="IPR011990">
    <property type="entry name" value="TPR-like_helical_dom_sf"/>
</dbReference>
<evidence type="ECO:0000313" key="10">
    <source>
        <dbReference type="Proteomes" id="UP000254232"/>
    </source>
</evidence>
<protein>
    <recommendedName>
        <fullName evidence="6">Outer membrane protein assembly factor BamD</fullName>
    </recommendedName>
</protein>
<evidence type="ECO:0000256" key="7">
    <source>
        <dbReference type="SAM" id="SignalP"/>
    </source>
</evidence>
<comment type="similarity">
    <text evidence="6">Belongs to the BamD family.</text>
</comment>
<evidence type="ECO:0000256" key="6">
    <source>
        <dbReference type="HAMAP-Rule" id="MF_00922"/>
    </source>
</evidence>
<accession>A0A377H6Y2</accession>
<dbReference type="PROSITE" id="PS51257">
    <property type="entry name" value="PROKAR_LIPOPROTEIN"/>
    <property type="match status" value="1"/>
</dbReference>
<evidence type="ECO:0000256" key="5">
    <source>
        <dbReference type="ARBA" id="ARBA00023288"/>
    </source>
</evidence>
<dbReference type="Proteomes" id="UP000254232">
    <property type="component" value="Unassembled WGS sequence"/>
</dbReference>
<dbReference type="Gene3D" id="1.25.40.10">
    <property type="entry name" value="Tetratricopeptide repeat domain"/>
    <property type="match status" value="1"/>
</dbReference>
<comment type="subcellular location">
    <subcellularLocation>
        <location evidence="6">Cell outer membrane</location>
        <topology evidence="6">Lipid-anchor</topology>
    </subcellularLocation>
</comment>